<dbReference type="InterPro" id="IPR003495">
    <property type="entry name" value="CobW/HypB/UreG_nucleotide-bd"/>
</dbReference>
<comment type="caution">
    <text evidence="2">The sequence shown here is derived from an EMBL/GenBank/DDBJ whole genome shotgun (WGS) entry which is preliminary data.</text>
</comment>
<proteinExistence type="predicted"/>
<dbReference type="SUPFAM" id="SSF52540">
    <property type="entry name" value="P-loop containing nucleoside triphosphate hydrolases"/>
    <property type="match status" value="1"/>
</dbReference>
<evidence type="ECO:0000259" key="1">
    <source>
        <dbReference type="Pfam" id="PF02492"/>
    </source>
</evidence>
<evidence type="ECO:0000313" key="3">
    <source>
        <dbReference type="Proteomes" id="UP001589628"/>
    </source>
</evidence>
<sequence>MQFHAKIPVHIISGVLGAGKTSALRQVLSQRPAQERWAVLINEFGELGLDAALLDEDDAAVAELAGGCMCCALGPALSVTLTRLIRQYRPQRILIEPSGLGHLSGLLEALHKAPLANYLEVYPPIWLVTPAQLLSPRWQQHPLWQSMLELSGWVMLNATDLATEFHWLAWRKLQQECFPPKLGWASGEQGQFPLQWLHPSQEDLQGWRWTPLIGAEQSLEQDAVELPMAVSEEGVYQRQHPWGVSLGWLWPASTCFDWAPLLAWLQEQPVLRIKAVVHSNQGWRSYNRGESGCTIANSAYRRDSRIEIIHSAPLDAALLSAQLEAFKTG</sequence>
<name>A0ABV5ZC90_9GAMM</name>
<protein>
    <submittedName>
        <fullName evidence="2">CobW family GTP-binding protein</fullName>
    </submittedName>
</protein>
<organism evidence="2 3">
    <name type="scientific">Balneatrix alpica</name>
    <dbReference type="NCBI Taxonomy" id="75684"/>
    <lineage>
        <taxon>Bacteria</taxon>
        <taxon>Pseudomonadati</taxon>
        <taxon>Pseudomonadota</taxon>
        <taxon>Gammaproteobacteria</taxon>
        <taxon>Oceanospirillales</taxon>
        <taxon>Balneatrichaceae</taxon>
        <taxon>Balneatrix</taxon>
    </lineage>
</organism>
<dbReference type="InterPro" id="IPR051316">
    <property type="entry name" value="Zinc-reg_GTPase_activator"/>
</dbReference>
<dbReference type="PANTHER" id="PTHR13748:SF46">
    <property type="entry name" value="ZINC CHAPERONE YEIR"/>
    <property type="match status" value="1"/>
</dbReference>
<dbReference type="Proteomes" id="UP001589628">
    <property type="component" value="Unassembled WGS sequence"/>
</dbReference>
<evidence type="ECO:0000313" key="2">
    <source>
        <dbReference type="EMBL" id="MFB9885811.1"/>
    </source>
</evidence>
<keyword evidence="3" id="KW-1185">Reference proteome</keyword>
<dbReference type="Gene3D" id="3.40.50.300">
    <property type="entry name" value="P-loop containing nucleotide triphosphate hydrolases"/>
    <property type="match status" value="1"/>
</dbReference>
<gene>
    <name evidence="2" type="ORF">ACFFLH_05265</name>
</gene>
<dbReference type="Pfam" id="PF02492">
    <property type="entry name" value="cobW"/>
    <property type="match status" value="1"/>
</dbReference>
<feature type="domain" description="CobW/HypB/UreG nucleotide-binding" evidence="1">
    <location>
        <begin position="8"/>
        <end position="165"/>
    </location>
</feature>
<dbReference type="EMBL" id="JBHLZN010000001">
    <property type="protein sequence ID" value="MFB9885811.1"/>
    <property type="molecule type" value="Genomic_DNA"/>
</dbReference>
<dbReference type="RefSeq" id="WP_027313873.1">
    <property type="nucleotide sequence ID" value="NZ_JBHLZN010000001.1"/>
</dbReference>
<reference evidence="2 3" key="1">
    <citation type="submission" date="2024-09" db="EMBL/GenBank/DDBJ databases">
        <authorList>
            <person name="Sun Q."/>
            <person name="Mori K."/>
        </authorList>
    </citation>
    <scope>NUCLEOTIDE SEQUENCE [LARGE SCALE GENOMIC DNA]</scope>
    <source>
        <strain evidence="2 3">ATCC 51285</strain>
    </source>
</reference>
<dbReference type="InterPro" id="IPR027417">
    <property type="entry name" value="P-loop_NTPase"/>
</dbReference>
<accession>A0ABV5ZC90</accession>
<dbReference type="PANTHER" id="PTHR13748">
    <property type="entry name" value="COBW-RELATED"/>
    <property type="match status" value="1"/>
</dbReference>